<proteinExistence type="predicted"/>
<organism evidence="6 7">
    <name type="scientific">Svornostia abyssi</name>
    <dbReference type="NCBI Taxonomy" id="2898438"/>
    <lineage>
        <taxon>Bacteria</taxon>
        <taxon>Bacillati</taxon>
        <taxon>Actinomycetota</taxon>
        <taxon>Thermoleophilia</taxon>
        <taxon>Solirubrobacterales</taxon>
        <taxon>Baekduiaceae</taxon>
        <taxon>Svornostia</taxon>
    </lineage>
</organism>
<gene>
    <name evidence="6" type="ORF">LRS13_07730</name>
</gene>
<dbReference type="InterPro" id="IPR006091">
    <property type="entry name" value="Acyl-CoA_Oxase/DH_mid-dom"/>
</dbReference>
<dbReference type="InterPro" id="IPR050741">
    <property type="entry name" value="Acyl-CoA_dehydrogenase"/>
</dbReference>
<accession>A0ABY5PL60</accession>
<dbReference type="Proteomes" id="UP001058860">
    <property type="component" value="Chromosome"/>
</dbReference>
<dbReference type="InterPro" id="IPR013107">
    <property type="entry name" value="Acyl-CoA_DH_C"/>
</dbReference>
<feature type="domain" description="Acyl-CoA dehydrogenase C-terminal" evidence="5">
    <location>
        <begin position="192"/>
        <end position="326"/>
    </location>
</feature>
<reference evidence="7" key="1">
    <citation type="submission" date="2021-11" db="EMBL/GenBank/DDBJ databases">
        <title>Cultivation dependent microbiological survey of springs from the worlds oldest radium mine currently devoted to the extraction of radon-saturated water.</title>
        <authorList>
            <person name="Kapinusova G."/>
            <person name="Smrhova T."/>
            <person name="Strejcek M."/>
            <person name="Suman J."/>
            <person name="Jani K."/>
            <person name="Pajer P."/>
            <person name="Uhlik O."/>
        </authorList>
    </citation>
    <scope>NUCLEOTIDE SEQUENCE [LARGE SCALE GENOMIC DNA]</scope>
    <source>
        <strain evidence="7">J379</strain>
    </source>
</reference>
<dbReference type="PANTHER" id="PTHR48083">
    <property type="entry name" value="MEDIUM-CHAIN SPECIFIC ACYL-COA DEHYDROGENASE, MITOCHONDRIAL-RELATED"/>
    <property type="match status" value="1"/>
</dbReference>
<evidence type="ECO:0000256" key="2">
    <source>
        <dbReference type="ARBA" id="ARBA00023002"/>
    </source>
</evidence>
<dbReference type="Pfam" id="PF08028">
    <property type="entry name" value="Acyl-CoA_dh_2"/>
    <property type="match status" value="1"/>
</dbReference>
<dbReference type="EMBL" id="CP088295">
    <property type="protein sequence ID" value="UUY05402.1"/>
    <property type="molecule type" value="Genomic_DNA"/>
</dbReference>
<dbReference type="SUPFAM" id="SSF47203">
    <property type="entry name" value="Acyl-CoA dehydrogenase C-terminal domain-like"/>
    <property type="match status" value="1"/>
</dbReference>
<dbReference type="Gene3D" id="1.20.140.10">
    <property type="entry name" value="Butyryl-CoA Dehydrogenase, subunit A, domain 3"/>
    <property type="match status" value="1"/>
</dbReference>
<keyword evidence="1" id="KW-0285">Flavoprotein</keyword>
<dbReference type="InterPro" id="IPR036250">
    <property type="entry name" value="AcylCo_DH-like_C"/>
</dbReference>
<dbReference type="Gene3D" id="2.40.110.10">
    <property type="entry name" value="Butyryl-CoA Dehydrogenase, subunit A, domain 2"/>
    <property type="match status" value="1"/>
</dbReference>
<dbReference type="InterPro" id="IPR046373">
    <property type="entry name" value="Acyl-CoA_Oxase/DH_mid-dom_sf"/>
</dbReference>
<sequence length="351" mass="37980">MRRACWPSPSRARSAAPRCGRRPWWRSSGSSPRGDPNVAQIPHSHFVYLEGLRLRGTDEQQRLLFGEVLAGAQIANAQSERGTKTVRDIRTRLVKRPGGALVLTGEKHYATGSLFADWLAVLALDGRDRLQVAYVPTDTPGVEVVDDWDGMGQRTTGSGSVHLRDVPVDPRLVLAQHVTLSGPQLYGARAQLLHAAIDAGIAAGALADAVDVVQRLSRPWFEAGVARASDDPLVIQRFGELTCALRAAEALVARAAEQLDALADTTLTAEDAAGASLAVATAKIAADRAAIEITNALFEVAGTRSSLDELNLHRHWRNARTHTLHDPVRWKVQHLGRHTLNGLLPEQHSAL</sequence>
<feature type="region of interest" description="Disordered" evidence="3">
    <location>
        <begin position="17"/>
        <end position="38"/>
    </location>
</feature>
<evidence type="ECO:0000256" key="1">
    <source>
        <dbReference type="ARBA" id="ARBA00022630"/>
    </source>
</evidence>
<keyword evidence="7" id="KW-1185">Reference proteome</keyword>
<dbReference type="SUPFAM" id="SSF56645">
    <property type="entry name" value="Acyl-CoA dehydrogenase NM domain-like"/>
    <property type="match status" value="1"/>
</dbReference>
<feature type="compositionally biased region" description="Low complexity" evidence="3">
    <location>
        <begin position="25"/>
        <end position="34"/>
    </location>
</feature>
<protein>
    <submittedName>
        <fullName evidence="6">Acyl-CoA dehydrogenase family protein</fullName>
    </submittedName>
</protein>
<evidence type="ECO:0000259" key="5">
    <source>
        <dbReference type="Pfam" id="PF08028"/>
    </source>
</evidence>
<evidence type="ECO:0000313" key="6">
    <source>
        <dbReference type="EMBL" id="UUY05402.1"/>
    </source>
</evidence>
<keyword evidence="2" id="KW-0560">Oxidoreductase</keyword>
<dbReference type="Pfam" id="PF02770">
    <property type="entry name" value="Acyl-CoA_dh_M"/>
    <property type="match status" value="1"/>
</dbReference>
<name>A0ABY5PL60_9ACTN</name>
<dbReference type="InterPro" id="IPR009100">
    <property type="entry name" value="AcylCoA_DH/oxidase_NM_dom_sf"/>
</dbReference>
<evidence type="ECO:0000256" key="3">
    <source>
        <dbReference type="SAM" id="MobiDB-lite"/>
    </source>
</evidence>
<feature type="domain" description="Acyl-CoA oxidase/dehydrogenase middle" evidence="4">
    <location>
        <begin position="85"/>
        <end position="166"/>
    </location>
</feature>
<evidence type="ECO:0000259" key="4">
    <source>
        <dbReference type="Pfam" id="PF02770"/>
    </source>
</evidence>
<evidence type="ECO:0000313" key="7">
    <source>
        <dbReference type="Proteomes" id="UP001058860"/>
    </source>
</evidence>
<dbReference type="PANTHER" id="PTHR48083:SF19">
    <property type="entry name" value="FLAVIN-DEPENDENT MONOOXYGENASE, OXYGENASE SUBUNIT HSAA"/>
    <property type="match status" value="1"/>
</dbReference>